<sequence length="86" mass="9585">KNDDGRPSDAADDLWYSGAADNGLGIEAADDDDGPPADNADDRRRCGIVEQQTTMDHRQTQLMADDATDDLWRRFRVRDLGNCFGR</sequence>
<evidence type="ECO:0000313" key="2">
    <source>
        <dbReference type="EMBL" id="CAK9313929.1"/>
    </source>
</evidence>
<feature type="region of interest" description="Disordered" evidence="1">
    <location>
        <begin position="1"/>
        <end position="43"/>
    </location>
</feature>
<accession>A0ABP0Y0L4</accession>
<dbReference type="Proteomes" id="UP001642487">
    <property type="component" value="Chromosome 11"/>
</dbReference>
<gene>
    <name evidence="2" type="ORF">CITCOLO1_LOCUS5668</name>
</gene>
<keyword evidence="3" id="KW-1185">Reference proteome</keyword>
<reference evidence="2 3" key="1">
    <citation type="submission" date="2024-03" db="EMBL/GenBank/DDBJ databases">
        <authorList>
            <person name="Gkanogiannis A."/>
            <person name="Becerra Lopez-Lavalle L."/>
        </authorList>
    </citation>
    <scope>NUCLEOTIDE SEQUENCE [LARGE SCALE GENOMIC DNA]</scope>
</reference>
<evidence type="ECO:0000256" key="1">
    <source>
        <dbReference type="SAM" id="MobiDB-lite"/>
    </source>
</evidence>
<organism evidence="2 3">
    <name type="scientific">Citrullus colocynthis</name>
    <name type="common">colocynth</name>
    <dbReference type="NCBI Taxonomy" id="252529"/>
    <lineage>
        <taxon>Eukaryota</taxon>
        <taxon>Viridiplantae</taxon>
        <taxon>Streptophyta</taxon>
        <taxon>Embryophyta</taxon>
        <taxon>Tracheophyta</taxon>
        <taxon>Spermatophyta</taxon>
        <taxon>Magnoliopsida</taxon>
        <taxon>eudicotyledons</taxon>
        <taxon>Gunneridae</taxon>
        <taxon>Pentapetalae</taxon>
        <taxon>rosids</taxon>
        <taxon>fabids</taxon>
        <taxon>Cucurbitales</taxon>
        <taxon>Cucurbitaceae</taxon>
        <taxon>Benincaseae</taxon>
        <taxon>Citrullus</taxon>
    </lineage>
</organism>
<proteinExistence type="predicted"/>
<evidence type="ECO:0000313" key="3">
    <source>
        <dbReference type="Proteomes" id="UP001642487"/>
    </source>
</evidence>
<feature type="non-terminal residue" evidence="2">
    <location>
        <position position="1"/>
    </location>
</feature>
<name>A0ABP0Y0L4_9ROSI</name>
<dbReference type="EMBL" id="OZ021745">
    <property type="protein sequence ID" value="CAK9313929.1"/>
    <property type="molecule type" value="Genomic_DNA"/>
</dbReference>
<protein>
    <submittedName>
        <fullName evidence="2">Uncharacterized protein</fullName>
    </submittedName>
</protein>